<dbReference type="RefSeq" id="WP_307282600.1">
    <property type="nucleotide sequence ID" value="NZ_JAUSZT010000003.1"/>
</dbReference>
<keyword evidence="3" id="KW-1185">Reference proteome</keyword>
<dbReference type="EMBL" id="JAUSZT010000003">
    <property type="protein sequence ID" value="MDQ0998097.1"/>
    <property type="molecule type" value="Genomic_DNA"/>
</dbReference>
<feature type="transmembrane region" description="Helical" evidence="1">
    <location>
        <begin position="20"/>
        <end position="41"/>
    </location>
</feature>
<evidence type="ECO:0000313" key="3">
    <source>
        <dbReference type="Proteomes" id="UP001237780"/>
    </source>
</evidence>
<accession>A0ABU0SBF4</accession>
<name>A0ABU0SBF4_9HYPH</name>
<dbReference type="Proteomes" id="UP001237780">
    <property type="component" value="Unassembled WGS sequence"/>
</dbReference>
<keyword evidence="1" id="KW-1133">Transmembrane helix</keyword>
<keyword evidence="1" id="KW-0812">Transmembrane</keyword>
<reference evidence="2 3" key="1">
    <citation type="submission" date="2023-07" db="EMBL/GenBank/DDBJ databases">
        <title>Comparative genomics of wheat-associated soil bacteria to identify genetic determinants of phenazine resistance.</title>
        <authorList>
            <person name="Mouncey N."/>
        </authorList>
    </citation>
    <scope>NUCLEOTIDE SEQUENCE [LARGE SCALE GENOMIC DNA]</scope>
    <source>
        <strain evidence="2 3">W4I11</strain>
    </source>
</reference>
<gene>
    <name evidence="2" type="ORF">QFZ34_003279</name>
</gene>
<evidence type="ECO:0008006" key="4">
    <source>
        <dbReference type="Google" id="ProtNLM"/>
    </source>
</evidence>
<comment type="caution">
    <text evidence="2">The sequence shown here is derived from an EMBL/GenBank/DDBJ whole genome shotgun (WGS) entry which is preliminary data.</text>
</comment>
<protein>
    <recommendedName>
        <fullName evidence="4">DUF4381 domain-containing protein</fullName>
    </recommendedName>
</protein>
<evidence type="ECO:0000313" key="2">
    <source>
        <dbReference type="EMBL" id="MDQ0998097.1"/>
    </source>
</evidence>
<evidence type="ECO:0000256" key="1">
    <source>
        <dbReference type="SAM" id="Phobius"/>
    </source>
</evidence>
<proteinExistence type="predicted"/>
<sequence>MDNYNFWADFLDTFQSSPDWIKALWLLIPPGFLLGLIAIVMRFSMANKQMNHTSKGELIYSIHRDAGNQLHIVRHIPLIDGNPALLMLDPPKANEHASQNAKRLAPPA</sequence>
<organism evidence="2 3">
    <name type="scientific">Phyllobacterium ifriqiyense</name>
    <dbReference type="NCBI Taxonomy" id="314238"/>
    <lineage>
        <taxon>Bacteria</taxon>
        <taxon>Pseudomonadati</taxon>
        <taxon>Pseudomonadota</taxon>
        <taxon>Alphaproteobacteria</taxon>
        <taxon>Hyphomicrobiales</taxon>
        <taxon>Phyllobacteriaceae</taxon>
        <taxon>Phyllobacterium</taxon>
    </lineage>
</organism>
<keyword evidence="1" id="KW-0472">Membrane</keyword>